<reference evidence="11" key="1">
    <citation type="journal article" date="2019" name="Int. J. Syst. Evol. Microbiol.">
        <title>The Global Catalogue of Microorganisms (GCM) 10K type strain sequencing project: providing services to taxonomists for standard genome sequencing and annotation.</title>
        <authorList>
            <consortium name="The Broad Institute Genomics Platform"/>
            <consortium name="The Broad Institute Genome Sequencing Center for Infectious Disease"/>
            <person name="Wu L."/>
            <person name="Ma J."/>
        </authorList>
    </citation>
    <scope>NUCLEOTIDE SEQUENCE [LARGE SCALE GENOMIC DNA]</scope>
    <source>
        <strain evidence="11">JCM 17906</strain>
    </source>
</reference>
<evidence type="ECO:0000313" key="11">
    <source>
        <dbReference type="Proteomes" id="UP001501598"/>
    </source>
</evidence>
<evidence type="ECO:0000256" key="1">
    <source>
        <dbReference type="ARBA" id="ARBA00022679"/>
    </source>
</evidence>
<name>A0ABP8S0L3_9PSEU</name>
<keyword evidence="3" id="KW-0547">Nucleotide-binding</keyword>
<dbReference type="InterPro" id="IPR036597">
    <property type="entry name" value="Fido-like_dom_sf"/>
</dbReference>
<gene>
    <name evidence="10" type="ORF">GCM10023175_53710</name>
</gene>
<evidence type="ECO:0000256" key="2">
    <source>
        <dbReference type="ARBA" id="ARBA00022695"/>
    </source>
</evidence>
<evidence type="ECO:0000256" key="4">
    <source>
        <dbReference type="ARBA" id="ARBA00022840"/>
    </source>
</evidence>
<evidence type="ECO:0000259" key="9">
    <source>
        <dbReference type="PROSITE" id="PS51459"/>
    </source>
</evidence>
<dbReference type="Proteomes" id="UP001501598">
    <property type="component" value="Unassembled WGS sequence"/>
</dbReference>
<evidence type="ECO:0000313" key="10">
    <source>
        <dbReference type="EMBL" id="GAA4554820.1"/>
    </source>
</evidence>
<sequence>MSSLDPYTDPASGVLRNKLGLTDPDELDRAEADLTGFRLIELRQHDLPGDYDLSHLQAFHRFIFSDVYPWAGQLRTVAIAKDDLFCLPQHIEGFAADVFGKLARRDDYLRGLERPEFLDKLTELLGHINALHGFRDGNGRTQRSFLAQLARDAGYALRWESMDPEQNILASQAAHRGDDRPLRHMLEDLVVVSPPAEAGSADPAREHPAQTAGASFNPPKGRRPAGTAEQRPGGGVAFPPPRRSPEQGRGPRR</sequence>
<dbReference type="Pfam" id="PF02661">
    <property type="entry name" value="Fic"/>
    <property type="match status" value="1"/>
</dbReference>
<evidence type="ECO:0000256" key="6">
    <source>
        <dbReference type="ARBA" id="ARBA00047939"/>
    </source>
</evidence>
<proteinExistence type="predicted"/>
<dbReference type="RefSeq" id="WP_345424384.1">
    <property type="nucleotide sequence ID" value="NZ_BAABGT010000086.1"/>
</dbReference>
<organism evidence="10 11">
    <name type="scientific">Pseudonocardia xishanensis</name>
    <dbReference type="NCBI Taxonomy" id="630995"/>
    <lineage>
        <taxon>Bacteria</taxon>
        <taxon>Bacillati</taxon>
        <taxon>Actinomycetota</taxon>
        <taxon>Actinomycetes</taxon>
        <taxon>Pseudonocardiales</taxon>
        <taxon>Pseudonocardiaceae</taxon>
        <taxon>Pseudonocardia</taxon>
    </lineage>
</organism>
<comment type="catalytic activity">
    <reaction evidence="7">
        <text>L-tyrosyl-[protein] + ATP = O-(5'-adenylyl)-L-tyrosyl-[protein] + diphosphate</text>
        <dbReference type="Rhea" id="RHEA:54288"/>
        <dbReference type="Rhea" id="RHEA-COMP:10136"/>
        <dbReference type="Rhea" id="RHEA-COMP:13846"/>
        <dbReference type="ChEBI" id="CHEBI:30616"/>
        <dbReference type="ChEBI" id="CHEBI:33019"/>
        <dbReference type="ChEBI" id="CHEBI:46858"/>
        <dbReference type="ChEBI" id="CHEBI:83624"/>
        <dbReference type="EC" id="2.7.7.108"/>
    </reaction>
</comment>
<evidence type="ECO:0000256" key="3">
    <source>
        <dbReference type="ARBA" id="ARBA00022741"/>
    </source>
</evidence>
<dbReference type="PANTHER" id="PTHR39560">
    <property type="entry name" value="PROTEIN ADENYLYLTRANSFERASE FIC-RELATED"/>
    <property type="match status" value="1"/>
</dbReference>
<comment type="catalytic activity">
    <reaction evidence="6">
        <text>L-threonyl-[protein] + ATP = 3-O-(5'-adenylyl)-L-threonyl-[protein] + diphosphate</text>
        <dbReference type="Rhea" id="RHEA:54292"/>
        <dbReference type="Rhea" id="RHEA-COMP:11060"/>
        <dbReference type="Rhea" id="RHEA-COMP:13847"/>
        <dbReference type="ChEBI" id="CHEBI:30013"/>
        <dbReference type="ChEBI" id="CHEBI:30616"/>
        <dbReference type="ChEBI" id="CHEBI:33019"/>
        <dbReference type="ChEBI" id="CHEBI:138113"/>
        <dbReference type="EC" id="2.7.7.108"/>
    </reaction>
</comment>
<keyword evidence="4" id="KW-0067">ATP-binding</keyword>
<keyword evidence="2" id="KW-0548">Nucleotidyltransferase</keyword>
<dbReference type="PANTHER" id="PTHR39560:SF1">
    <property type="entry name" value="PROTEIN ADENYLYLTRANSFERASE FIC-RELATED"/>
    <property type="match status" value="1"/>
</dbReference>
<dbReference type="EC" id="2.7.7.108" evidence="5"/>
<evidence type="ECO:0000256" key="7">
    <source>
        <dbReference type="ARBA" id="ARBA00048696"/>
    </source>
</evidence>
<protein>
    <recommendedName>
        <fullName evidence="5">protein adenylyltransferase</fullName>
        <ecNumber evidence="5">2.7.7.108</ecNumber>
    </recommendedName>
</protein>
<keyword evidence="1" id="KW-0808">Transferase</keyword>
<evidence type="ECO:0000256" key="8">
    <source>
        <dbReference type="SAM" id="MobiDB-lite"/>
    </source>
</evidence>
<dbReference type="InterPro" id="IPR003812">
    <property type="entry name" value="Fido"/>
</dbReference>
<comment type="caution">
    <text evidence="10">The sequence shown here is derived from an EMBL/GenBank/DDBJ whole genome shotgun (WGS) entry which is preliminary data.</text>
</comment>
<dbReference type="Gene3D" id="1.10.3290.10">
    <property type="entry name" value="Fido-like domain"/>
    <property type="match status" value="1"/>
</dbReference>
<accession>A0ABP8S0L3</accession>
<evidence type="ECO:0000256" key="5">
    <source>
        <dbReference type="ARBA" id="ARBA00034531"/>
    </source>
</evidence>
<dbReference type="EMBL" id="BAABGT010000086">
    <property type="protein sequence ID" value="GAA4554820.1"/>
    <property type="molecule type" value="Genomic_DNA"/>
</dbReference>
<feature type="region of interest" description="Disordered" evidence="8">
    <location>
        <begin position="196"/>
        <end position="253"/>
    </location>
</feature>
<keyword evidence="11" id="KW-1185">Reference proteome</keyword>
<feature type="domain" description="Fido" evidence="9">
    <location>
        <begin position="51"/>
        <end position="192"/>
    </location>
</feature>
<dbReference type="PROSITE" id="PS51459">
    <property type="entry name" value="FIDO"/>
    <property type="match status" value="1"/>
</dbReference>
<dbReference type="SUPFAM" id="SSF140931">
    <property type="entry name" value="Fic-like"/>
    <property type="match status" value="1"/>
</dbReference>